<protein>
    <recommendedName>
        <fullName evidence="2">DNA primase DNAG catalytic core N-terminal domain-containing protein</fullName>
    </recommendedName>
</protein>
<evidence type="ECO:0000313" key="4">
    <source>
        <dbReference type="Proteomes" id="UP001501222"/>
    </source>
</evidence>
<name>A0ABP6Z555_9ACTN</name>
<comment type="caution">
    <text evidence="3">The sequence shown here is derived from an EMBL/GenBank/DDBJ whole genome shotgun (WGS) entry which is preliminary data.</text>
</comment>
<keyword evidence="4" id="KW-1185">Reference proteome</keyword>
<reference evidence="4" key="1">
    <citation type="journal article" date="2019" name="Int. J. Syst. Evol. Microbiol.">
        <title>The Global Catalogue of Microorganisms (GCM) 10K type strain sequencing project: providing services to taxonomists for standard genome sequencing and annotation.</title>
        <authorList>
            <consortium name="The Broad Institute Genomics Platform"/>
            <consortium name="The Broad Institute Genome Sequencing Center for Infectious Disease"/>
            <person name="Wu L."/>
            <person name="Ma J."/>
        </authorList>
    </citation>
    <scope>NUCLEOTIDE SEQUENCE [LARGE SCALE GENOMIC DNA]</scope>
    <source>
        <strain evidence="4">JCM 16928</strain>
    </source>
</reference>
<accession>A0ABP6Z555</accession>
<sequence>MADRTLLVEAHRAAQEFYERELLRARGLWPAQYLAARRLDHVIAIGARWPIGYAPPGWSNLVDHLRSQGLDDASMMEAGLATVTSNGYLIDRFRDRLMFAAHDERLDMVGFVGRGRGGATKYLNTPTTSIYQKSRTLVGVAEQQDLLSRGGIPVFVEGPVDALAVDVLSRSTRSGWVGVSAAGTALSAAQVAILDGVATSEIAIVATDGDTGGRAAAIRWLEPLSSRFPEVLCAEIPAGHDPSSLFSSRRGADRLYQALSFPRPLLDVAIDSELARWSRVIDHISGRVGALRAVAPLVVRLPKDRVAAEVLRLSRLLELDEATVSRELIQAVDQPARRTAESGRRQALRDPDPPGRGPLL</sequence>
<dbReference type="Proteomes" id="UP001501222">
    <property type="component" value="Unassembled WGS sequence"/>
</dbReference>
<dbReference type="Pfam" id="PF08275">
    <property type="entry name" value="DNAG_N"/>
    <property type="match status" value="1"/>
</dbReference>
<feature type="domain" description="DNA primase DNAG catalytic core N-terminal" evidence="2">
    <location>
        <begin position="17"/>
        <end position="142"/>
    </location>
</feature>
<feature type="region of interest" description="Disordered" evidence="1">
    <location>
        <begin position="333"/>
        <end position="360"/>
    </location>
</feature>
<evidence type="ECO:0000313" key="3">
    <source>
        <dbReference type="EMBL" id="GAA3598349.1"/>
    </source>
</evidence>
<gene>
    <name evidence="3" type="ORF">GCM10022235_82680</name>
</gene>
<dbReference type="RefSeq" id="WP_344850143.1">
    <property type="nucleotide sequence ID" value="NZ_BAABAA010000022.1"/>
</dbReference>
<dbReference type="Gene3D" id="3.40.1360.10">
    <property type="match status" value="1"/>
</dbReference>
<evidence type="ECO:0000259" key="2">
    <source>
        <dbReference type="Pfam" id="PF08275"/>
    </source>
</evidence>
<dbReference type="PANTHER" id="PTHR30313:SF2">
    <property type="entry name" value="DNA PRIMASE"/>
    <property type="match status" value="1"/>
</dbReference>
<feature type="compositionally biased region" description="Basic and acidic residues" evidence="1">
    <location>
        <begin position="335"/>
        <end position="353"/>
    </location>
</feature>
<dbReference type="SUPFAM" id="SSF56731">
    <property type="entry name" value="DNA primase core"/>
    <property type="match status" value="1"/>
</dbReference>
<organism evidence="3 4">
    <name type="scientific">Kribbella ginsengisoli</name>
    <dbReference type="NCBI Taxonomy" id="363865"/>
    <lineage>
        <taxon>Bacteria</taxon>
        <taxon>Bacillati</taxon>
        <taxon>Actinomycetota</taxon>
        <taxon>Actinomycetes</taxon>
        <taxon>Propionibacteriales</taxon>
        <taxon>Kribbellaceae</taxon>
        <taxon>Kribbella</taxon>
    </lineage>
</organism>
<proteinExistence type="predicted"/>
<dbReference type="PANTHER" id="PTHR30313">
    <property type="entry name" value="DNA PRIMASE"/>
    <property type="match status" value="1"/>
</dbReference>
<dbReference type="Pfam" id="PF13155">
    <property type="entry name" value="Toprim_2"/>
    <property type="match status" value="1"/>
</dbReference>
<dbReference type="EMBL" id="BAABAA010000022">
    <property type="protein sequence ID" value="GAA3598349.1"/>
    <property type="molecule type" value="Genomic_DNA"/>
</dbReference>
<evidence type="ECO:0000256" key="1">
    <source>
        <dbReference type="SAM" id="MobiDB-lite"/>
    </source>
</evidence>
<dbReference type="InterPro" id="IPR013264">
    <property type="entry name" value="DNAG_N"/>
</dbReference>
<dbReference type="InterPro" id="IPR050219">
    <property type="entry name" value="DnaG_primase"/>
</dbReference>
<dbReference type="InterPro" id="IPR037068">
    <property type="entry name" value="DNA_primase_core_N_sf"/>
</dbReference>
<dbReference type="Gene3D" id="3.90.980.10">
    <property type="entry name" value="DNA primase, catalytic core, N-terminal domain"/>
    <property type="match status" value="1"/>
</dbReference>